<proteinExistence type="predicted"/>
<reference evidence="1" key="1">
    <citation type="submission" date="2022-01" db="EMBL/GenBank/DDBJ databases">
        <title>Draft genome of Methanogenium marinum DSM 15558.</title>
        <authorList>
            <person name="Chen S.-C."/>
            <person name="You Y.-T."/>
        </authorList>
    </citation>
    <scope>NUCLEOTIDE SEQUENCE</scope>
    <source>
        <strain evidence="1">DSM 15558</strain>
    </source>
</reference>
<protein>
    <submittedName>
        <fullName evidence="1">Uncharacterized protein</fullName>
    </submittedName>
</protein>
<accession>A0A9Q4KSI1</accession>
<comment type="caution">
    <text evidence="1">The sequence shown here is derived from an EMBL/GenBank/DDBJ whole genome shotgun (WGS) entry which is preliminary data.</text>
</comment>
<name>A0A9Q4KSI1_9EURY</name>
<dbReference type="RefSeq" id="WP_274924404.1">
    <property type="nucleotide sequence ID" value="NZ_JAKELO010000002.1"/>
</dbReference>
<evidence type="ECO:0000313" key="2">
    <source>
        <dbReference type="Proteomes" id="UP001143747"/>
    </source>
</evidence>
<dbReference type="AlphaFoldDB" id="A0A9Q4KSI1"/>
<gene>
    <name evidence="1" type="ORF">L0665_03905</name>
</gene>
<keyword evidence="2" id="KW-1185">Reference proteome</keyword>
<organism evidence="1 2">
    <name type="scientific">Methanogenium marinum</name>
    <dbReference type="NCBI Taxonomy" id="348610"/>
    <lineage>
        <taxon>Archaea</taxon>
        <taxon>Methanobacteriati</taxon>
        <taxon>Methanobacteriota</taxon>
        <taxon>Stenosarchaea group</taxon>
        <taxon>Methanomicrobia</taxon>
        <taxon>Methanomicrobiales</taxon>
        <taxon>Methanomicrobiaceae</taxon>
        <taxon>Methanogenium</taxon>
    </lineage>
</organism>
<dbReference type="EMBL" id="JAKELO010000002">
    <property type="protein sequence ID" value="MDE4907756.1"/>
    <property type="molecule type" value="Genomic_DNA"/>
</dbReference>
<evidence type="ECO:0000313" key="1">
    <source>
        <dbReference type="EMBL" id="MDE4907756.1"/>
    </source>
</evidence>
<dbReference type="Proteomes" id="UP001143747">
    <property type="component" value="Unassembled WGS sequence"/>
</dbReference>
<sequence>MSDELSEEMLFILNIFYKNRNLSSDKGYHSQKLKNLYGKKFPGREYLTLKDAIKKLHNEGYITTIKKKEVKYYISNIPMAVLALQEHGFIKGFH</sequence>